<accession>A0A2P4YEJ7</accession>
<evidence type="ECO:0000256" key="1">
    <source>
        <dbReference type="SAM" id="MobiDB-lite"/>
    </source>
</evidence>
<dbReference type="Proteomes" id="UP000237271">
    <property type="component" value="Unassembled WGS sequence"/>
</dbReference>
<gene>
    <name evidence="2" type="ORF">PHPALM_6546</name>
</gene>
<feature type="region of interest" description="Disordered" evidence="1">
    <location>
        <begin position="17"/>
        <end position="41"/>
    </location>
</feature>
<sequence length="133" mass="14927">MDIAVLLNEVTCAGWDFEPSESEDEEAGVDVSDSETSTDELPWRGDELATHTGLHIVREREVKTNYNERGELGLLSLFFVRGFRDSLQSLTNKMLEDKGIPEATVCELGAYIGLEIALSFKPVTEIKEMWSQK</sequence>
<protein>
    <recommendedName>
        <fullName evidence="4">PiggyBac transposable element-derived protein domain-containing protein</fullName>
    </recommendedName>
</protein>
<evidence type="ECO:0000313" key="3">
    <source>
        <dbReference type="Proteomes" id="UP000237271"/>
    </source>
</evidence>
<evidence type="ECO:0000313" key="2">
    <source>
        <dbReference type="EMBL" id="POM76240.1"/>
    </source>
</evidence>
<name>A0A2P4YEJ7_9STRA</name>
<dbReference type="EMBL" id="NCKW01003491">
    <property type="protein sequence ID" value="POM76240.1"/>
    <property type="molecule type" value="Genomic_DNA"/>
</dbReference>
<feature type="compositionally biased region" description="Acidic residues" evidence="1">
    <location>
        <begin position="18"/>
        <end position="38"/>
    </location>
</feature>
<evidence type="ECO:0008006" key="4">
    <source>
        <dbReference type="Google" id="ProtNLM"/>
    </source>
</evidence>
<reference evidence="2 3" key="1">
    <citation type="journal article" date="2017" name="Genome Biol. Evol.">
        <title>Phytophthora megakarya and P. palmivora, closely related causal agents of cacao black pod rot, underwent increases in genome sizes and gene numbers by different mechanisms.</title>
        <authorList>
            <person name="Ali S.S."/>
            <person name="Shao J."/>
            <person name="Lary D.J."/>
            <person name="Kronmiller B."/>
            <person name="Shen D."/>
            <person name="Strem M.D."/>
            <person name="Amoako-Attah I."/>
            <person name="Akrofi A.Y."/>
            <person name="Begoude B.A."/>
            <person name="Ten Hoopen G.M."/>
            <person name="Coulibaly K."/>
            <person name="Kebe B.I."/>
            <person name="Melnick R.L."/>
            <person name="Guiltinan M.J."/>
            <person name="Tyler B.M."/>
            <person name="Meinhardt L.W."/>
            <person name="Bailey B.A."/>
        </authorList>
    </citation>
    <scope>NUCLEOTIDE SEQUENCE [LARGE SCALE GENOMIC DNA]</scope>
    <source>
        <strain evidence="3">sbr112.9</strain>
    </source>
</reference>
<keyword evidence="3" id="KW-1185">Reference proteome</keyword>
<dbReference type="AlphaFoldDB" id="A0A2P4YEJ7"/>
<proteinExistence type="predicted"/>
<comment type="caution">
    <text evidence="2">The sequence shown here is derived from an EMBL/GenBank/DDBJ whole genome shotgun (WGS) entry which is preliminary data.</text>
</comment>
<organism evidence="2 3">
    <name type="scientific">Phytophthora palmivora</name>
    <dbReference type="NCBI Taxonomy" id="4796"/>
    <lineage>
        <taxon>Eukaryota</taxon>
        <taxon>Sar</taxon>
        <taxon>Stramenopiles</taxon>
        <taxon>Oomycota</taxon>
        <taxon>Peronosporomycetes</taxon>
        <taxon>Peronosporales</taxon>
        <taxon>Peronosporaceae</taxon>
        <taxon>Phytophthora</taxon>
    </lineage>
</organism>